<feature type="domain" description="HTH gntR-type" evidence="4">
    <location>
        <begin position="20"/>
        <end position="87"/>
    </location>
</feature>
<evidence type="ECO:0000256" key="3">
    <source>
        <dbReference type="ARBA" id="ARBA00023163"/>
    </source>
</evidence>
<dbReference type="PRINTS" id="PR00035">
    <property type="entry name" value="HTHGNTR"/>
</dbReference>
<protein>
    <submittedName>
        <fullName evidence="5">FCD domain-containing protein</fullName>
    </submittedName>
</protein>
<evidence type="ECO:0000313" key="5">
    <source>
        <dbReference type="EMBL" id="QHI99042.1"/>
    </source>
</evidence>
<dbReference type="AlphaFoldDB" id="A0A857J7R2"/>
<name>A0A857J7R2_9BURK</name>
<dbReference type="Gene3D" id="1.20.120.530">
    <property type="entry name" value="GntR ligand-binding domain-like"/>
    <property type="match status" value="1"/>
</dbReference>
<dbReference type="SUPFAM" id="SSF46785">
    <property type="entry name" value="Winged helix' DNA-binding domain"/>
    <property type="match status" value="1"/>
</dbReference>
<dbReference type="PROSITE" id="PS50949">
    <property type="entry name" value="HTH_GNTR"/>
    <property type="match status" value="1"/>
</dbReference>
<keyword evidence="2" id="KW-0238">DNA-binding</keyword>
<evidence type="ECO:0000256" key="2">
    <source>
        <dbReference type="ARBA" id="ARBA00023125"/>
    </source>
</evidence>
<dbReference type="PANTHER" id="PTHR43537:SF45">
    <property type="entry name" value="GNTR FAMILY REGULATORY PROTEIN"/>
    <property type="match status" value="1"/>
</dbReference>
<dbReference type="GO" id="GO:0003700">
    <property type="term" value="F:DNA-binding transcription factor activity"/>
    <property type="evidence" value="ECO:0007669"/>
    <property type="project" value="InterPro"/>
</dbReference>
<gene>
    <name evidence="5" type="ORF">GT347_14240</name>
</gene>
<sequence length="245" mass="27804">MTDLPLLLPHAAAPPPAPLGRLADEVYSLIQQDIAYFRRVPGDRFTEGDIATQLGISRTPVRQALFRLRDEGLVELLFRSGWRVRPFNFARFEQLYELRRVLEITSVHRLCEGGRTPGHALLDALAHRWLAPPQERSTDANEVALWDEDFHCDIVEAAGNEEIARVHREVTERIRIIRRLDFTRLPRIDAAYQEHAQILSAILTKRGNQAAMLLRAHIESSQAEVHKITLHQVHMAQRAGRGGGA</sequence>
<proteinExistence type="predicted"/>
<dbReference type="EMBL" id="CP047650">
    <property type="protein sequence ID" value="QHI99042.1"/>
    <property type="molecule type" value="Genomic_DNA"/>
</dbReference>
<dbReference type="InterPro" id="IPR008920">
    <property type="entry name" value="TF_FadR/GntR_C"/>
</dbReference>
<dbReference type="PANTHER" id="PTHR43537">
    <property type="entry name" value="TRANSCRIPTIONAL REGULATOR, GNTR FAMILY"/>
    <property type="match status" value="1"/>
</dbReference>
<organism evidence="5 6">
    <name type="scientific">Xylophilus rhododendri</name>
    <dbReference type="NCBI Taxonomy" id="2697032"/>
    <lineage>
        <taxon>Bacteria</taxon>
        <taxon>Pseudomonadati</taxon>
        <taxon>Pseudomonadota</taxon>
        <taxon>Betaproteobacteria</taxon>
        <taxon>Burkholderiales</taxon>
        <taxon>Xylophilus</taxon>
    </lineage>
</organism>
<dbReference type="KEGG" id="xyk:GT347_14240"/>
<dbReference type="RefSeq" id="WP_160552789.1">
    <property type="nucleotide sequence ID" value="NZ_CP047650.1"/>
</dbReference>
<dbReference type="InterPro" id="IPR036390">
    <property type="entry name" value="WH_DNA-bd_sf"/>
</dbReference>
<keyword evidence="1" id="KW-0805">Transcription regulation</keyword>
<dbReference type="SUPFAM" id="SSF48008">
    <property type="entry name" value="GntR ligand-binding domain-like"/>
    <property type="match status" value="1"/>
</dbReference>
<evidence type="ECO:0000256" key="1">
    <source>
        <dbReference type="ARBA" id="ARBA00023015"/>
    </source>
</evidence>
<evidence type="ECO:0000313" key="6">
    <source>
        <dbReference type="Proteomes" id="UP000464787"/>
    </source>
</evidence>
<reference evidence="5 6" key="1">
    <citation type="submission" date="2020-01" db="EMBL/GenBank/DDBJ databases">
        <title>Genome sequencing of strain KACC 21265.</title>
        <authorList>
            <person name="Heo J."/>
            <person name="Kim S.-J."/>
            <person name="Kim J.-S."/>
            <person name="Hong S.-B."/>
            <person name="Kwon S.-W."/>
        </authorList>
    </citation>
    <scope>NUCLEOTIDE SEQUENCE [LARGE SCALE GENOMIC DNA]</scope>
    <source>
        <strain evidence="5 6">KACC 21265</strain>
    </source>
</reference>
<dbReference type="Pfam" id="PF07729">
    <property type="entry name" value="FCD"/>
    <property type="match status" value="1"/>
</dbReference>
<keyword evidence="3" id="KW-0804">Transcription</keyword>
<evidence type="ECO:0000259" key="4">
    <source>
        <dbReference type="PROSITE" id="PS50949"/>
    </source>
</evidence>
<dbReference type="Pfam" id="PF00392">
    <property type="entry name" value="GntR"/>
    <property type="match status" value="1"/>
</dbReference>
<dbReference type="InterPro" id="IPR000524">
    <property type="entry name" value="Tscrpt_reg_HTH_GntR"/>
</dbReference>
<dbReference type="GO" id="GO:0003677">
    <property type="term" value="F:DNA binding"/>
    <property type="evidence" value="ECO:0007669"/>
    <property type="project" value="UniProtKB-KW"/>
</dbReference>
<dbReference type="CDD" id="cd07377">
    <property type="entry name" value="WHTH_GntR"/>
    <property type="match status" value="1"/>
</dbReference>
<dbReference type="InterPro" id="IPR011711">
    <property type="entry name" value="GntR_C"/>
</dbReference>
<dbReference type="InterPro" id="IPR036388">
    <property type="entry name" value="WH-like_DNA-bd_sf"/>
</dbReference>
<dbReference type="SMART" id="SM00345">
    <property type="entry name" value="HTH_GNTR"/>
    <property type="match status" value="1"/>
</dbReference>
<dbReference type="SMART" id="SM00895">
    <property type="entry name" value="FCD"/>
    <property type="match status" value="1"/>
</dbReference>
<dbReference type="Gene3D" id="1.10.10.10">
    <property type="entry name" value="Winged helix-like DNA-binding domain superfamily/Winged helix DNA-binding domain"/>
    <property type="match status" value="1"/>
</dbReference>
<keyword evidence="6" id="KW-1185">Reference proteome</keyword>
<dbReference type="Proteomes" id="UP000464787">
    <property type="component" value="Chromosome"/>
</dbReference>
<accession>A0A857J7R2</accession>